<protein>
    <submittedName>
        <fullName evidence="2">Uncharacterized protein</fullName>
    </submittedName>
</protein>
<comment type="caution">
    <text evidence="2">The sequence shown here is derived from an EMBL/GenBank/DDBJ whole genome shotgun (WGS) entry which is preliminary data.</text>
</comment>
<gene>
    <name evidence="2" type="ORF">CgunFtcFv8_005702</name>
</gene>
<evidence type="ECO:0000313" key="2">
    <source>
        <dbReference type="EMBL" id="KAK5911539.1"/>
    </source>
</evidence>
<dbReference type="EMBL" id="JAURVH010001528">
    <property type="protein sequence ID" value="KAK5911539.1"/>
    <property type="molecule type" value="Genomic_DNA"/>
</dbReference>
<dbReference type="AlphaFoldDB" id="A0AAN8HD05"/>
<evidence type="ECO:0000313" key="3">
    <source>
        <dbReference type="Proteomes" id="UP001331515"/>
    </source>
</evidence>
<accession>A0AAN8HD05</accession>
<proteinExistence type="predicted"/>
<reference evidence="2 3" key="1">
    <citation type="journal article" date="2023" name="Mol. Biol. Evol.">
        <title>Genomics of Secondarily Temperate Adaptation in the Only Non-Antarctic Icefish.</title>
        <authorList>
            <person name="Rivera-Colon A.G."/>
            <person name="Rayamajhi N."/>
            <person name="Minhas B.F."/>
            <person name="Madrigal G."/>
            <person name="Bilyk K.T."/>
            <person name="Yoon V."/>
            <person name="Hune M."/>
            <person name="Gregory S."/>
            <person name="Cheng C.H.C."/>
            <person name="Catchen J.M."/>
        </authorList>
    </citation>
    <scope>NUCLEOTIDE SEQUENCE [LARGE SCALE GENOMIC DNA]</scope>
    <source>
        <tissue evidence="2">White muscle</tissue>
    </source>
</reference>
<keyword evidence="3" id="KW-1185">Reference proteome</keyword>
<feature type="region of interest" description="Disordered" evidence="1">
    <location>
        <begin position="1"/>
        <end position="77"/>
    </location>
</feature>
<sequence length="77" mass="8792">MEEGVLEEDPVGAMVFGNPNDEQRGRGMRRNRREDEKKTSAKNAGRSARRKEDKEREMEKRRASSTEGELGKGISLR</sequence>
<organism evidence="2 3">
    <name type="scientific">Champsocephalus gunnari</name>
    <name type="common">Mackerel icefish</name>
    <dbReference type="NCBI Taxonomy" id="52237"/>
    <lineage>
        <taxon>Eukaryota</taxon>
        <taxon>Metazoa</taxon>
        <taxon>Chordata</taxon>
        <taxon>Craniata</taxon>
        <taxon>Vertebrata</taxon>
        <taxon>Euteleostomi</taxon>
        <taxon>Actinopterygii</taxon>
        <taxon>Neopterygii</taxon>
        <taxon>Teleostei</taxon>
        <taxon>Neoteleostei</taxon>
        <taxon>Acanthomorphata</taxon>
        <taxon>Eupercaria</taxon>
        <taxon>Perciformes</taxon>
        <taxon>Notothenioidei</taxon>
        <taxon>Channichthyidae</taxon>
        <taxon>Champsocephalus</taxon>
    </lineage>
</organism>
<feature type="compositionally biased region" description="Acidic residues" evidence="1">
    <location>
        <begin position="1"/>
        <end position="10"/>
    </location>
</feature>
<feature type="compositionally biased region" description="Basic and acidic residues" evidence="1">
    <location>
        <begin position="50"/>
        <end position="64"/>
    </location>
</feature>
<dbReference type="Proteomes" id="UP001331515">
    <property type="component" value="Unassembled WGS sequence"/>
</dbReference>
<evidence type="ECO:0000256" key="1">
    <source>
        <dbReference type="SAM" id="MobiDB-lite"/>
    </source>
</evidence>
<name>A0AAN8HD05_CHAGU</name>